<dbReference type="InterPro" id="IPR000192">
    <property type="entry name" value="Aminotrans_V_dom"/>
</dbReference>
<reference evidence="4 5" key="1">
    <citation type="submission" date="2022-04" db="EMBL/GenBank/DDBJ databases">
        <title>Halobacillus sp. isolated from saltern.</title>
        <authorList>
            <person name="Won M."/>
            <person name="Lee C.-M."/>
            <person name="Woen H.-Y."/>
            <person name="Kwon S.-W."/>
        </authorList>
    </citation>
    <scope>NUCLEOTIDE SEQUENCE [LARGE SCALE GENOMIC DNA]</scope>
    <source>
        <strain evidence="4 5">SSBR10-3</strain>
    </source>
</reference>
<proteinExistence type="predicted"/>
<sequence>MKYFDYAATCPIDPAALDAYQQAALHYFGNTSSLHNIGTEADKLLEHCRNLIAETLGVESSGIYFTSGGTESNFLSLYGLAKARGRKRIVTSEAEHSSIQHALEKLAEDGFEIVKVPFTSKGVIDLAKLKRVVNDSTGIVSIQSVNGEIGTIQPVEEIREICNQENVYFHSDCVQAMGKGFDFTPLDSFSIASHKIYGPKGVGAFYIKPSLTSRAFVPNAVHEKGMRPGTVNLPAIAGFAVAVEKFEKDLNHQQHMKFLKEVFIEQIQEAGAAIQLVGEPLLHHASSIVGLCIKETDGQWTMMEANRKGFAISTGSACKAVSQSPAHTLLSMGYPEEKAKTFIRISFGKEQTKEDVIDLAACLTTMIMERQRMTFQSN</sequence>
<dbReference type="InterPro" id="IPR015421">
    <property type="entry name" value="PyrdxlP-dep_Trfase_major"/>
</dbReference>
<dbReference type="PANTHER" id="PTHR11601:SF36">
    <property type="entry name" value="CYSTEINE DESULFURASE NIFS-RELATED"/>
    <property type="match status" value="1"/>
</dbReference>
<dbReference type="RefSeq" id="WP_244711525.1">
    <property type="nucleotide sequence ID" value="NZ_CP095073.1"/>
</dbReference>
<name>A0ABY4ELN5_9BACI</name>
<dbReference type="EMBL" id="CP095073">
    <property type="protein sequence ID" value="UOQ45079.1"/>
    <property type="molecule type" value="Genomic_DNA"/>
</dbReference>
<evidence type="ECO:0000259" key="3">
    <source>
        <dbReference type="Pfam" id="PF00266"/>
    </source>
</evidence>
<comment type="cofactor">
    <cofactor evidence="1">
        <name>pyridoxal 5'-phosphate</name>
        <dbReference type="ChEBI" id="CHEBI:597326"/>
    </cofactor>
</comment>
<dbReference type="Gene3D" id="3.40.640.10">
    <property type="entry name" value="Type I PLP-dependent aspartate aminotransferase-like (Major domain)"/>
    <property type="match status" value="1"/>
</dbReference>
<keyword evidence="2" id="KW-0663">Pyridoxal phosphate</keyword>
<dbReference type="Pfam" id="PF00266">
    <property type="entry name" value="Aminotran_5"/>
    <property type="match status" value="1"/>
</dbReference>
<dbReference type="PIRSF" id="PIRSF005572">
    <property type="entry name" value="NifS"/>
    <property type="match status" value="1"/>
</dbReference>
<dbReference type="InterPro" id="IPR015424">
    <property type="entry name" value="PyrdxlP-dep_Trfase"/>
</dbReference>
<organism evidence="4 5">
    <name type="scientific">Halobacillus salinarum</name>
    <dbReference type="NCBI Taxonomy" id="2932257"/>
    <lineage>
        <taxon>Bacteria</taxon>
        <taxon>Bacillati</taxon>
        <taxon>Bacillota</taxon>
        <taxon>Bacilli</taxon>
        <taxon>Bacillales</taxon>
        <taxon>Bacillaceae</taxon>
        <taxon>Halobacillus</taxon>
    </lineage>
</organism>
<dbReference type="Gene3D" id="1.10.260.50">
    <property type="match status" value="1"/>
</dbReference>
<evidence type="ECO:0000256" key="2">
    <source>
        <dbReference type="ARBA" id="ARBA00022898"/>
    </source>
</evidence>
<dbReference type="InterPro" id="IPR016454">
    <property type="entry name" value="Cysteine_dSase"/>
</dbReference>
<dbReference type="SUPFAM" id="SSF53383">
    <property type="entry name" value="PLP-dependent transferases"/>
    <property type="match status" value="1"/>
</dbReference>
<evidence type="ECO:0000313" key="5">
    <source>
        <dbReference type="Proteomes" id="UP000831787"/>
    </source>
</evidence>
<keyword evidence="5" id="KW-1185">Reference proteome</keyword>
<dbReference type="PANTHER" id="PTHR11601">
    <property type="entry name" value="CYSTEINE DESULFURYLASE FAMILY MEMBER"/>
    <property type="match status" value="1"/>
</dbReference>
<evidence type="ECO:0000313" key="4">
    <source>
        <dbReference type="EMBL" id="UOQ45079.1"/>
    </source>
</evidence>
<accession>A0ABY4ELN5</accession>
<dbReference type="Proteomes" id="UP000831787">
    <property type="component" value="Chromosome"/>
</dbReference>
<feature type="domain" description="Aminotransferase class V" evidence="3">
    <location>
        <begin position="3"/>
        <end position="356"/>
    </location>
</feature>
<protein>
    <submittedName>
        <fullName evidence="4">IscS subfamily cysteine desulfurase</fullName>
    </submittedName>
</protein>
<dbReference type="Gene3D" id="3.90.1150.10">
    <property type="entry name" value="Aspartate Aminotransferase, domain 1"/>
    <property type="match status" value="1"/>
</dbReference>
<evidence type="ECO:0000256" key="1">
    <source>
        <dbReference type="ARBA" id="ARBA00001933"/>
    </source>
</evidence>
<dbReference type="NCBIfam" id="NF002806">
    <property type="entry name" value="PRK02948.1"/>
    <property type="match status" value="1"/>
</dbReference>
<dbReference type="InterPro" id="IPR015422">
    <property type="entry name" value="PyrdxlP-dep_Trfase_small"/>
</dbReference>
<gene>
    <name evidence="4" type="ORF">MUN89_03755</name>
</gene>